<gene>
    <name evidence="1" type="ORF">I4I82_10200</name>
</gene>
<organism evidence="1 2">
    <name type="scientific">Pseudonocardia oceani</name>
    <dbReference type="NCBI Taxonomy" id="2792013"/>
    <lineage>
        <taxon>Bacteria</taxon>
        <taxon>Bacillati</taxon>
        <taxon>Actinomycetota</taxon>
        <taxon>Actinomycetes</taxon>
        <taxon>Pseudonocardiales</taxon>
        <taxon>Pseudonocardiaceae</taxon>
        <taxon>Pseudonocardia</taxon>
    </lineage>
</organism>
<evidence type="ECO:0000313" key="1">
    <source>
        <dbReference type="EMBL" id="MBW0128057.1"/>
    </source>
</evidence>
<sequence>MPDVVPGDLVVVRFSPISVEKLRETAQEEYADRERRAQIPWYAVSTFAMRIGSETDEELLARLCSEVLPTSKNIHVVTERLLRDAGFDTVETSPPIHHYDVVLGDELRDLDVERLSQLFMEGRRRNLSWKK</sequence>
<dbReference type="RefSeq" id="WP_218591785.1">
    <property type="nucleotide sequence ID" value="NZ_JADQDE010000114.1"/>
</dbReference>
<keyword evidence="2" id="KW-1185">Reference proteome</keyword>
<accession>A0ABS6U746</accession>
<dbReference type="EMBL" id="JADQDF010000001">
    <property type="protein sequence ID" value="MBW0128057.1"/>
    <property type="molecule type" value="Genomic_DNA"/>
</dbReference>
<protein>
    <submittedName>
        <fullName evidence="1">Uncharacterized protein</fullName>
    </submittedName>
</protein>
<name>A0ABS6U746_9PSEU</name>
<proteinExistence type="predicted"/>
<comment type="caution">
    <text evidence="1">The sequence shown here is derived from an EMBL/GenBank/DDBJ whole genome shotgun (WGS) entry which is preliminary data.</text>
</comment>
<dbReference type="Proteomes" id="UP000694300">
    <property type="component" value="Unassembled WGS sequence"/>
</dbReference>
<reference evidence="1 2" key="1">
    <citation type="submission" date="2020-11" db="EMBL/GenBank/DDBJ databases">
        <title>Pseudonocardia abyssalis sp. nov. and Pseudonocardia oceani sp. nov., description and phylogenomic analysis of two novel actinomycetes isolated from the deep Southern Ocean.</title>
        <authorList>
            <person name="Parra J."/>
        </authorList>
    </citation>
    <scope>NUCLEOTIDE SEQUENCE [LARGE SCALE GENOMIC DNA]</scope>
    <source>
        <strain evidence="2">KRD185</strain>
    </source>
</reference>
<evidence type="ECO:0000313" key="2">
    <source>
        <dbReference type="Proteomes" id="UP000694300"/>
    </source>
</evidence>